<reference evidence="4" key="2">
    <citation type="journal article" date="2016" name="Sci. Rep.">
        <title>Dictyocaulus viviparus genome, variome and transcriptome elucidate lungworm biology and support future intervention.</title>
        <authorList>
            <person name="McNulty S.N."/>
            <person name="Strube C."/>
            <person name="Rosa B.A."/>
            <person name="Martin J.C."/>
            <person name="Tyagi R."/>
            <person name="Choi Y.J."/>
            <person name="Wang Q."/>
            <person name="Hallsworth Pepin K."/>
            <person name="Zhang X."/>
            <person name="Ozersky P."/>
            <person name="Wilson R.K."/>
            <person name="Sternberg P.W."/>
            <person name="Gasser R.B."/>
            <person name="Mitreva M."/>
        </authorList>
    </citation>
    <scope>NUCLEOTIDE SEQUENCE [LARGE SCALE GENOMIC DNA]</scope>
    <source>
        <strain evidence="4">HannoverDv2000</strain>
    </source>
</reference>
<dbReference type="AlphaFoldDB" id="A0A0D8Y663"/>
<protein>
    <recommendedName>
        <fullName evidence="5">Low-density lipoprotein receptor domain class A</fullName>
    </recommendedName>
</protein>
<evidence type="ECO:0000256" key="1">
    <source>
        <dbReference type="ARBA" id="ARBA00023157"/>
    </source>
</evidence>
<dbReference type="InterPro" id="IPR036055">
    <property type="entry name" value="LDL_receptor-like_sf"/>
</dbReference>
<keyword evidence="2" id="KW-0812">Transmembrane</keyword>
<proteinExistence type="predicted"/>
<dbReference type="STRING" id="29172.A0A0D8Y663"/>
<dbReference type="EMBL" id="KN716178">
    <property type="protein sequence ID" value="KJH51672.1"/>
    <property type="molecule type" value="Genomic_DNA"/>
</dbReference>
<keyword evidence="1" id="KW-1015">Disulfide bond</keyword>
<name>A0A0D8Y663_DICVI</name>
<evidence type="ECO:0000313" key="3">
    <source>
        <dbReference type="EMBL" id="KJH51672.1"/>
    </source>
</evidence>
<sequence length="133" mass="15399">MGRSVCVMRPQLCIDMSLVCNGVQNCVEGDFSDERHCYSREIVIGISSGFLTLVTIVLICVCCNKFRKRCHQRKMLRERRTIANGKTQRTSRSTPFLNHEIVIDHIGASRRFMYEPNNALPYFDQELSMRPPR</sequence>
<keyword evidence="2" id="KW-0472">Membrane</keyword>
<feature type="transmembrane region" description="Helical" evidence="2">
    <location>
        <begin position="42"/>
        <end position="66"/>
    </location>
</feature>
<evidence type="ECO:0000313" key="4">
    <source>
        <dbReference type="Proteomes" id="UP000053766"/>
    </source>
</evidence>
<dbReference type="Gene3D" id="4.10.400.10">
    <property type="entry name" value="Low-density Lipoprotein Receptor"/>
    <property type="match status" value="1"/>
</dbReference>
<evidence type="ECO:0008006" key="5">
    <source>
        <dbReference type="Google" id="ProtNLM"/>
    </source>
</evidence>
<dbReference type="CDD" id="cd00112">
    <property type="entry name" value="LDLa"/>
    <property type="match status" value="1"/>
</dbReference>
<dbReference type="Proteomes" id="UP000053766">
    <property type="component" value="Unassembled WGS sequence"/>
</dbReference>
<dbReference type="InterPro" id="IPR002172">
    <property type="entry name" value="LDrepeatLR_classA_rpt"/>
</dbReference>
<dbReference type="OrthoDB" id="10020456at2759"/>
<reference evidence="3 4" key="1">
    <citation type="submission" date="2013-11" db="EMBL/GenBank/DDBJ databases">
        <title>Draft genome of the bovine lungworm Dictyocaulus viviparus.</title>
        <authorList>
            <person name="Mitreva M."/>
        </authorList>
    </citation>
    <scope>NUCLEOTIDE SEQUENCE [LARGE SCALE GENOMIC DNA]</scope>
    <source>
        <strain evidence="3 4">HannoverDv2000</strain>
    </source>
</reference>
<accession>A0A0D8Y663</accession>
<gene>
    <name evidence="3" type="ORF">DICVIV_02103</name>
</gene>
<keyword evidence="4" id="KW-1185">Reference proteome</keyword>
<dbReference type="SUPFAM" id="SSF57424">
    <property type="entry name" value="LDL receptor-like module"/>
    <property type="match status" value="1"/>
</dbReference>
<organism evidence="3 4">
    <name type="scientific">Dictyocaulus viviparus</name>
    <name type="common">Bovine lungworm</name>
    <dbReference type="NCBI Taxonomy" id="29172"/>
    <lineage>
        <taxon>Eukaryota</taxon>
        <taxon>Metazoa</taxon>
        <taxon>Ecdysozoa</taxon>
        <taxon>Nematoda</taxon>
        <taxon>Chromadorea</taxon>
        <taxon>Rhabditida</taxon>
        <taxon>Rhabditina</taxon>
        <taxon>Rhabditomorpha</taxon>
        <taxon>Strongyloidea</taxon>
        <taxon>Metastrongylidae</taxon>
        <taxon>Dictyocaulus</taxon>
    </lineage>
</organism>
<keyword evidence="2" id="KW-1133">Transmembrane helix</keyword>
<evidence type="ECO:0000256" key="2">
    <source>
        <dbReference type="SAM" id="Phobius"/>
    </source>
</evidence>